<keyword evidence="1" id="KW-1133">Transmembrane helix</keyword>
<dbReference type="InterPro" id="IPR025699">
    <property type="entry name" value="ABC2_memb-like"/>
</dbReference>
<keyword evidence="3" id="KW-1185">Reference proteome</keyword>
<dbReference type="OrthoDB" id="2720313at2"/>
<evidence type="ECO:0000313" key="2">
    <source>
        <dbReference type="EMBL" id="AXF56545.1"/>
    </source>
</evidence>
<dbReference type="AlphaFoldDB" id="A0A345C014"/>
<feature type="transmembrane region" description="Helical" evidence="1">
    <location>
        <begin position="173"/>
        <end position="198"/>
    </location>
</feature>
<evidence type="ECO:0000313" key="3">
    <source>
        <dbReference type="Proteomes" id="UP000252100"/>
    </source>
</evidence>
<keyword evidence="1" id="KW-0472">Membrane</keyword>
<feature type="transmembrane region" description="Helical" evidence="1">
    <location>
        <begin position="37"/>
        <end position="54"/>
    </location>
</feature>
<dbReference type="EMBL" id="CP031092">
    <property type="protein sequence ID" value="AXF56545.1"/>
    <property type="molecule type" value="Genomic_DNA"/>
</dbReference>
<feature type="transmembrane region" description="Helical" evidence="1">
    <location>
        <begin position="109"/>
        <end position="127"/>
    </location>
</feature>
<reference evidence="2 3" key="1">
    <citation type="journal article" date="2018" name="J. Microbiol.">
        <title>Salicibibacter kimchii gen. nov., sp. nov., a moderately halophilic and alkalitolerant bacterium in the family Bacillaceae, isolated from kimchi.</title>
        <authorList>
            <person name="Jang J.Y."/>
            <person name="Oh Y.J."/>
            <person name="Lim S.K."/>
            <person name="Park H.K."/>
            <person name="Lee C."/>
            <person name="Kim J.Y."/>
            <person name="Lee M.A."/>
            <person name="Choi H.J."/>
        </authorList>
    </citation>
    <scope>NUCLEOTIDE SEQUENCE [LARGE SCALE GENOMIC DNA]</scope>
    <source>
        <strain evidence="2 3">NKC1-1</strain>
    </source>
</reference>
<proteinExistence type="predicted"/>
<name>A0A345C014_9BACI</name>
<protein>
    <submittedName>
        <fullName evidence="2">ABC-2 transporter permease</fullName>
    </submittedName>
</protein>
<sequence length="202" mass="22276">MKALLLKEYDSNQSTYAATFIFFAVAAWVIGDDQIPSFVSILFVGVYLFSTSYVDDQNNSHILINSLPVNRCLVVTSKYINGLLVGMLLLILTIVPNILIPGYTPLTEIALAAAAIMMVIAFYYPIYIIFGHRFMGYVFSAVLIGLLVMGPILSNTNVLDTIVIFLQQQSTVALMTGVTAASILILILSWMISVRVYVAKQF</sequence>
<evidence type="ECO:0000256" key="1">
    <source>
        <dbReference type="SAM" id="Phobius"/>
    </source>
</evidence>
<feature type="transmembrane region" description="Helical" evidence="1">
    <location>
        <begin position="134"/>
        <end position="153"/>
    </location>
</feature>
<dbReference type="KEGG" id="rue:DT065_11265"/>
<organism evidence="2 3">
    <name type="scientific">Salicibibacter kimchii</name>
    <dbReference type="NCBI Taxonomy" id="2099786"/>
    <lineage>
        <taxon>Bacteria</taxon>
        <taxon>Bacillati</taxon>
        <taxon>Bacillota</taxon>
        <taxon>Bacilli</taxon>
        <taxon>Bacillales</taxon>
        <taxon>Bacillaceae</taxon>
        <taxon>Salicibibacter</taxon>
    </lineage>
</organism>
<accession>A0A345C014</accession>
<dbReference type="Proteomes" id="UP000252100">
    <property type="component" value="Chromosome"/>
</dbReference>
<feature type="transmembrane region" description="Helical" evidence="1">
    <location>
        <begin position="79"/>
        <end position="103"/>
    </location>
</feature>
<gene>
    <name evidence="2" type="ORF">DT065_11265</name>
</gene>
<dbReference type="Pfam" id="PF13346">
    <property type="entry name" value="ABC2_membrane_5"/>
    <property type="match status" value="1"/>
</dbReference>
<dbReference type="RefSeq" id="WP_114373421.1">
    <property type="nucleotide sequence ID" value="NZ_CP031092.1"/>
</dbReference>
<keyword evidence="1" id="KW-0812">Transmembrane</keyword>
<feature type="transmembrane region" description="Helical" evidence="1">
    <location>
        <begin position="12"/>
        <end position="31"/>
    </location>
</feature>